<reference evidence="2 3" key="1">
    <citation type="submission" date="2016-04" db="EMBL/GenBank/DDBJ databases">
        <title>Complete genome sequence of Dietzia lutea YIM 80766T, a strain isolated from desert soil in Egypt.</title>
        <authorList>
            <person name="Zhao J."/>
            <person name="Hu B."/>
            <person name="Geng S."/>
            <person name="Nie Y."/>
            <person name="Tang Y."/>
        </authorList>
    </citation>
    <scope>NUCLEOTIDE SEQUENCE [LARGE SCALE GENOMIC DNA]</scope>
    <source>
        <strain evidence="2 3">YIM 80766</strain>
    </source>
</reference>
<dbReference type="Proteomes" id="UP000244928">
    <property type="component" value="Chromosome"/>
</dbReference>
<sequence length="330" mass="35363">MIGVYVHNRGRGHLHRVLPVVAALSERGEEVTMLVTGPFDHALRPSGIEVVHLPVDGVADEGLAVAARRSAVAWIDRARPRAFWVDSSPGMSLAARMAGVPMVSTLPPGLRDDEPHRLRCRAAEKLIAAWPPGAHREAVAQAGRAVHEIGGISRFEHREPAPEPRDRRRRPRVVHLNGSGEVWDHRFWRAVRTTAGELGVAEWAELGGPDGAWHDDPWSELCSADVVVTGAGQASVADAACADVPLVVVPGKHDHGEYDATAEALAGLPGTSVMRYGDGPTAVAHAVREQVDRALDGESGGIRKWWGVDGAASRAAEVIRSTTTRASARR</sequence>
<dbReference type="Gene3D" id="3.40.50.2000">
    <property type="entry name" value="Glycogen Phosphorylase B"/>
    <property type="match status" value="2"/>
</dbReference>
<dbReference type="SUPFAM" id="SSF53756">
    <property type="entry name" value="UDP-Glycosyltransferase/glycogen phosphorylase"/>
    <property type="match status" value="1"/>
</dbReference>
<evidence type="ECO:0000313" key="2">
    <source>
        <dbReference type="EMBL" id="AWH93364.1"/>
    </source>
</evidence>
<evidence type="ECO:0000256" key="1">
    <source>
        <dbReference type="SAM" id="MobiDB-lite"/>
    </source>
</evidence>
<evidence type="ECO:0000313" key="3">
    <source>
        <dbReference type="Proteomes" id="UP000244928"/>
    </source>
</evidence>
<feature type="compositionally biased region" description="Basic and acidic residues" evidence="1">
    <location>
        <begin position="154"/>
        <end position="166"/>
    </location>
</feature>
<protein>
    <recommendedName>
        <fullName evidence="4">Glycosyl transferase family 28 C-terminal domain-containing protein</fullName>
    </recommendedName>
</protein>
<feature type="region of interest" description="Disordered" evidence="1">
    <location>
        <begin position="151"/>
        <end position="172"/>
    </location>
</feature>
<evidence type="ECO:0008006" key="4">
    <source>
        <dbReference type="Google" id="ProtNLM"/>
    </source>
</evidence>
<keyword evidence="3" id="KW-1185">Reference proteome</keyword>
<dbReference type="EMBL" id="CP015449">
    <property type="protein sequence ID" value="AWH93364.1"/>
    <property type="molecule type" value="Genomic_DNA"/>
</dbReference>
<gene>
    <name evidence="2" type="ORF">A6035_15555</name>
</gene>
<accession>A0A2S1RAS8</accession>
<organism evidence="2 3">
    <name type="scientific">Dietzia lutea</name>
    <dbReference type="NCBI Taxonomy" id="546160"/>
    <lineage>
        <taxon>Bacteria</taxon>
        <taxon>Bacillati</taxon>
        <taxon>Actinomycetota</taxon>
        <taxon>Actinomycetes</taxon>
        <taxon>Mycobacteriales</taxon>
        <taxon>Dietziaceae</taxon>
        <taxon>Dietzia</taxon>
    </lineage>
</organism>
<proteinExistence type="predicted"/>
<dbReference type="RefSeq" id="WP_108848715.1">
    <property type="nucleotide sequence ID" value="NZ_CP015449.1"/>
</dbReference>
<dbReference type="KEGG" id="dlu:A6035_15555"/>
<dbReference type="AlphaFoldDB" id="A0A2S1RAS8"/>
<name>A0A2S1RAS8_9ACTN</name>